<evidence type="ECO:0000313" key="2">
    <source>
        <dbReference type="EMBL" id="ADG75442.1"/>
    </source>
</evidence>
<dbReference type="EMBL" id="CP001964">
    <property type="protein sequence ID" value="ADG75442.1"/>
    <property type="molecule type" value="Genomic_DNA"/>
</dbReference>
<keyword evidence="1" id="KW-1133">Transmembrane helix</keyword>
<dbReference type="KEGG" id="cfl:Cfla_2554"/>
<keyword evidence="3" id="KW-1185">Reference proteome</keyword>
<dbReference type="RefSeq" id="WP_013117775.1">
    <property type="nucleotide sequence ID" value="NC_014151.1"/>
</dbReference>
<feature type="transmembrane region" description="Helical" evidence="1">
    <location>
        <begin position="6"/>
        <end position="25"/>
    </location>
</feature>
<dbReference type="AlphaFoldDB" id="D5UI97"/>
<dbReference type="Proteomes" id="UP000000849">
    <property type="component" value="Chromosome"/>
</dbReference>
<reference evidence="2 3" key="1">
    <citation type="journal article" date="2010" name="Stand. Genomic Sci.">
        <title>Complete genome sequence of Cellulomonas flavigena type strain (134).</title>
        <authorList>
            <person name="Abt B."/>
            <person name="Foster B."/>
            <person name="Lapidus A."/>
            <person name="Clum A."/>
            <person name="Sun H."/>
            <person name="Pukall R."/>
            <person name="Lucas S."/>
            <person name="Glavina Del Rio T."/>
            <person name="Nolan M."/>
            <person name="Tice H."/>
            <person name="Cheng J.F."/>
            <person name="Pitluck S."/>
            <person name="Liolios K."/>
            <person name="Ivanova N."/>
            <person name="Mavromatis K."/>
            <person name="Ovchinnikova G."/>
            <person name="Pati A."/>
            <person name="Goodwin L."/>
            <person name="Chen A."/>
            <person name="Palaniappan K."/>
            <person name="Land M."/>
            <person name="Hauser L."/>
            <person name="Chang Y.J."/>
            <person name="Jeffries C.D."/>
            <person name="Rohde M."/>
            <person name="Goker M."/>
            <person name="Woyke T."/>
            <person name="Bristow J."/>
            <person name="Eisen J.A."/>
            <person name="Markowitz V."/>
            <person name="Hugenholtz P."/>
            <person name="Kyrpides N.C."/>
            <person name="Klenk H.P."/>
        </authorList>
    </citation>
    <scope>NUCLEOTIDE SEQUENCE [LARGE SCALE GENOMIC DNA]</scope>
    <source>
        <strain evidence="3">ATCC 482 / DSM 20109 / BCRC 11376 / JCM 18109 / NBRC 3775 / NCIMB 8073 / NRS 134</strain>
    </source>
</reference>
<sequence>MALLVLAVPSLVLGLVLVVSGVALVRRASRTPHERIAVEAVVVGRTFMVEPSRITVDHPVPGGWRRATLVEGLPTMSATGRVAQPGDRVVVWVDPRRPQDVRLSPAYDSGSLLGIWLVAIGVMAGLFGLVMVVA</sequence>
<keyword evidence="1" id="KW-0812">Transmembrane</keyword>
<name>D5UI97_CELFN</name>
<keyword evidence="1" id="KW-0472">Membrane</keyword>
<proteinExistence type="predicted"/>
<protein>
    <recommendedName>
        <fullName evidence="4">DUF3592 domain-containing protein</fullName>
    </recommendedName>
</protein>
<gene>
    <name evidence="2" type="ordered locus">Cfla_2554</name>
</gene>
<feature type="transmembrane region" description="Helical" evidence="1">
    <location>
        <begin position="112"/>
        <end position="133"/>
    </location>
</feature>
<organism evidence="2 3">
    <name type="scientific">Cellulomonas flavigena (strain ATCC 482 / DSM 20109 / BCRC 11376 / JCM 18109 / NBRC 3775 / NCIMB 8073 / NRS 134)</name>
    <dbReference type="NCBI Taxonomy" id="446466"/>
    <lineage>
        <taxon>Bacteria</taxon>
        <taxon>Bacillati</taxon>
        <taxon>Actinomycetota</taxon>
        <taxon>Actinomycetes</taxon>
        <taxon>Micrococcales</taxon>
        <taxon>Cellulomonadaceae</taxon>
        <taxon>Cellulomonas</taxon>
    </lineage>
</organism>
<evidence type="ECO:0000313" key="3">
    <source>
        <dbReference type="Proteomes" id="UP000000849"/>
    </source>
</evidence>
<evidence type="ECO:0000256" key="1">
    <source>
        <dbReference type="SAM" id="Phobius"/>
    </source>
</evidence>
<accession>D5UI97</accession>
<dbReference type="HOGENOM" id="CLU_1892423_0_0_11"/>
<evidence type="ECO:0008006" key="4">
    <source>
        <dbReference type="Google" id="ProtNLM"/>
    </source>
</evidence>
<dbReference type="STRING" id="446466.Cfla_2554"/>